<dbReference type="EMBL" id="UGJE01000002">
    <property type="protein sequence ID" value="STQ86621.1"/>
    <property type="molecule type" value="Genomic_DNA"/>
</dbReference>
<dbReference type="GO" id="GO:0000028">
    <property type="term" value="P:ribosomal small subunit assembly"/>
    <property type="evidence" value="ECO:0007669"/>
    <property type="project" value="TreeGrafter"/>
</dbReference>
<proteinExistence type="inferred from homology"/>
<dbReference type="InterPro" id="IPR028989">
    <property type="entry name" value="RimP_N"/>
</dbReference>
<keyword evidence="9" id="KW-1185">Reference proteome</keyword>
<dbReference type="GO" id="GO:0005829">
    <property type="term" value="C:cytosol"/>
    <property type="evidence" value="ECO:0007669"/>
    <property type="project" value="TreeGrafter"/>
</dbReference>
<dbReference type="Pfam" id="PF17384">
    <property type="entry name" value="DUF150_C"/>
    <property type="match status" value="1"/>
</dbReference>
<organism evidence="6 9">
    <name type="scientific">Helicobacter muridarum</name>
    <dbReference type="NCBI Taxonomy" id="216"/>
    <lineage>
        <taxon>Bacteria</taxon>
        <taxon>Pseudomonadati</taxon>
        <taxon>Campylobacterota</taxon>
        <taxon>Epsilonproteobacteria</taxon>
        <taxon>Campylobacterales</taxon>
        <taxon>Helicobacteraceae</taxon>
        <taxon>Helicobacter</taxon>
    </lineage>
</organism>
<evidence type="ECO:0000313" key="9">
    <source>
        <dbReference type="Proteomes" id="UP000255139"/>
    </source>
</evidence>
<comment type="subcellular location">
    <subcellularLocation>
        <location evidence="3">Cytoplasm</location>
    </subcellularLocation>
</comment>
<dbReference type="EMBL" id="JRPD02000004">
    <property type="protein sequence ID" value="TLE00853.1"/>
    <property type="molecule type" value="Genomic_DNA"/>
</dbReference>
<keyword evidence="2 3" id="KW-0690">Ribosome biogenesis</keyword>
<feature type="domain" description="Ribosome maturation factor RimP N-terminal" evidence="4">
    <location>
        <begin position="10"/>
        <end position="81"/>
    </location>
</feature>
<comment type="function">
    <text evidence="3">Required for maturation of 30S ribosomal subunits.</text>
</comment>
<evidence type="ECO:0000256" key="3">
    <source>
        <dbReference type="HAMAP-Rule" id="MF_01077"/>
    </source>
</evidence>
<keyword evidence="1 3" id="KW-0963">Cytoplasm</keyword>
<feature type="domain" description="Ribosome maturation factor RimP C-terminal" evidence="5">
    <location>
        <begin position="84"/>
        <end position="152"/>
    </location>
</feature>
<dbReference type="GO" id="GO:0006412">
    <property type="term" value="P:translation"/>
    <property type="evidence" value="ECO:0007669"/>
    <property type="project" value="TreeGrafter"/>
</dbReference>
<comment type="similarity">
    <text evidence="3">Belongs to the RimP family.</text>
</comment>
<reference evidence="6 9" key="2">
    <citation type="submission" date="2018-06" db="EMBL/GenBank/DDBJ databases">
        <authorList>
            <consortium name="Pathogen Informatics"/>
            <person name="Doyle S."/>
        </authorList>
    </citation>
    <scope>NUCLEOTIDE SEQUENCE [LARGE SCALE GENOMIC DNA]</scope>
    <source>
        <strain evidence="6 9">NCTC12714</strain>
    </source>
</reference>
<name>A0A377PWI9_9HELI</name>
<evidence type="ECO:0000256" key="2">
    <source>
        <dbReference type="ARBA" id="ARBA00022517"/>
    </source>
</evidence>
<dbReference type="HAMAP" id="MF_01077">
    <property type="entry name" value="RimP"/>
    <property type="match status" value="1"/>
</dbReference>
<gene>
    <name evidence="3 6" type="primary">rimP</name>
    <name evidence="7" type="ORF">LS73_002825</name>
    <name evidence="6" type="ORF">NCTC12714_01432</name>
</gene>
<dbReference type="OrthoDB" id="9805006at2"/>
<dbReference type="Pfam" id="PF02576">
    <property type="entry name" value="RimP_N"/>
    <property type="match status" value="1"/>
</dbReference>
<sequence length="162" mass="18829">MISDTLYNHIETLIESRGLKLYGINFLKENTDSILRIYIYKKEGVTLQNCEEINNLISPLLDVELENKNSYLLEVSSPGIERVLKEPRHFTYSIGEKVEVLLTDKKKIRGILKEYRHDNGDSHAHIVIDVDFSKHDDYPKGLNNISLDKCKKVSTFFVWNRS</sequence>
<dbReference type="RefSeq" id="WP_052089459.1">
    <property type="nucleotide sequence ID" value="NZ_FZML01000003.1"/>
</dbReference>
<dbReference type="Proteomes" id="UP000029922">
    <property type="component" value="Unassembled WGS sequence"/>
</dbReference>
<evidence type="ECO:0000313" key="8">
    <source>
        <dbReference type="Proteomes" id="UP000029922"/>
    </source>
</evidence>
<evidence type="ECO:0000259" key="4">
    <source>
        <dbReference type="Pfam" id="PF02576"/>
    </source>
</evidence>
<reference evidence="7 8" key="1">
    <citation type="journal article" date="2014" name="Genome Announc.">
        <title>Draft genome sequences of eight enterohepatic helicobacter species isolated from both laboratory and wild rodents.</title>
        <authorList>
            <person name="Sheh A."/>
            <person name="Shen Z."/>
            <person name="Fox J.G."/>
        </authorList>
    </citation>
    <scope>NUCLEOTIDE SEQUENCE [LARGE SCALE GENOMIC DNA]</scope>
    <source>
        <strain evidence="7 8">ST1</strain>
    </source>
</reference>
<protein>
    <recommendedName>
        <fullName evidence="3">Ribosome maturation factor RimP</fullName>
    </recommendedName>
</protein>
<dbReference type="AlphaFoldDB" id="A0A377PWI9"/>
<dbReference type="SUPFAM" id="SSF75420">
    <property type="entry name" value="YhbC-like, N-terminal domain"/>
    <property type="match status" value="1"/>
</dbReference>
<dbReference type="PANTHER" id="PTHR33867">
    <property type="entry name" value="RIBOSOME MATURATION FACTOR RIMP"/>
    <property type="match status" value="1"/>
</dbReference>
<evidence type="ECO:0000256" key="1">
    <source>
        <dbReference type="ARBA" id="ARBA00022490"/>
    </source>
</evidence>
<dbReference type="InterPro" id="IPR035956">
    <property type="entry name" value="RimP_N_sf"/>
</dbReference>
<evidence type="ECO:0000259" key="5">
    <source>
        <dbReference type="Pfam" id="PF17384"/>
    </source>
</evidence>
<dbReference type="PANTHER" id="PTHR33867:SF1">
    <property type="entry name" value="RIBOSOME MATURATION FACTOR RIMP"/>
    <property type="match status" value="1"/>
</dbReference>
<accession>A0A377PWI9</accession>
<evidence type="ECO:0000313" key="6">
    <source>
        <dbReference type="EMBL" id="STQ86621.1"/>
    </source>
</evidence>
<dbReference type="InterPro" id="IPR003728">
    <property type="entry name" value="Ribosome_maturation_RimP"/>
</dbReference>
<evidence type="ECO:0000313" key="7">
    <source>
        <dbReference type="EMBL" id="TLE00853.1"/>
    </source>
</evidence>
<dbReference type="Gene3D" id="3.30.300.70">
    <property type="entry name" value="RimP-like superfamily, N-terminal"/>
    <property type="match status" value="1"/>
</dbReference>
<dbReference type="Proteomes" id="UP000255139">
    <property type="component" value="Unassembled WGS sequence"/>
</dbReference>
<dbReference type="InterPro" id="IPR028998">
    <property type="entry name" value="RimP_C"/>
</dbReference>